<dbReference type="PANTHER" id="PTHR28573:SF1">
    <property type="entry name" value="SPINDLE AND KINETOCHORE-ASSOCIATED PROTEIN 1"/>
    <property type="match status" value="1"/>
</dbReference>
<accession>A0A8C4U0T8</accession>
<sequence length="94" mass="10584">MKGRLTYDQINAIVQEMNKAVAGEYKILHQPLKSMNAAVRSLYHRFLEEETKDTKGISTHPPFVSTKLITLGYCKNSLSRHSGSWWNGLTCGSV</sequence>
<dbReference type="GO" id="GO:0000940">
    <property type="term" value="C:outer kinetochore"/>
    <property type="evidence" value="ECO:0007669"/>
    <property type="project" value="TreeGrafter"/>
</dbReference>
<dbReference type="Ensembl" id="ENSFTIT00000004024.1">
    <property type="protein sequence ID" value="ENSFTIP00000003856.1"/>
    <property type="gene ID" value="ENSFTIG00000002651.1"/>
</dbReference>
<keyword evidence="5" id="KW-1185">Reference proteome</keyword>
<reference evidence="4" key="2">
    <citation type="submission" date="2025-09" db="UniProtKB">
        <authorList>
            <consortium name="Ensembl"/>
        </authorList>
    </citation>
    <scope>IDENTIFICATION</scope>
</reference>
<dbReference type="InterPro" id="IPR009829">
    <property type="entry name" value="SKA1"/>
</dbReference>
<dbReference type="PANTHER" id="PTHR28573">
    <property type="entry name" value="SPINDLE AND KINETOCHORE-ASSOCIATED PROTEIN 1"/>
    <property type="match status" value="1"/>
</dbReference>
<evidence type="ECO:0000256" key="1">
    <source>
        <dbReference type="ARBA" id="ARBA00006836"/>
    </source>
</evidence>
<evidence type="ECO:0000256" key="2">
    <source>
        <dbReference type="ARBA" id="ARBA00047182"/>
    </source>
</evidence>
<dbReference type="GO" id="GO:0051301">
    <property type="term" value="P:cell division"/>
    <property type="evidence" value="ECO:0007669"/>
    <property type="project" value="InterPro"/>
</dbReference>
<proteinExistence type="inferred from homology"/>
<dbReference type="GO" id="GO:0000278">
    <property type="term" value="P:mitotic cell cycle"/>
    <property type="evidence" value="ECO:0007669"/>
    <property type="project" value="TreeGrafter"/>
</dbReference>
<comment type="similarity">
    <text evidence="1">Belongs to the SKA1 family.</text>
</comment>
<dbReference type="GO" id="GO:0072686">
    <property type="term" value="C:mitotic spindle"/>
    <property type="evidence" value="ECO:0007669"/>
    <property type="project" value="TreeGrafter"/>
</dbReference>
<dbReference type="OrthoDB" id="5962at2759"/>
<reference evidence="4" key="1">
    <citation type="submission" date="2025-08" db="UniProtKB">
        <authorList>
            <consortium name="Ensembl"/>
        </authorList>
    </citation>
    <scope>IDENTIFICATION</scope>
</reference>
<dbReference type="Gene3D" id="1.10.10.1890">
    <property type="entry name" value="Ska1 microtubule binding domain-like"/>
    <property type="match status" value="1"/>
</dbReference>
<dbReference type="GO" id="GO:0008017">
    <property type="term" value="F:microtubule binding"/>
    <property type="evidence" value="ECO:0007669"/>
    <property type="project" value="InterPro"/>
</dbReference>
<dbReference type="GO" id="GO:0007059">
    <property type="term" value="P:chromosome segregation"/>
    <property type="evidence" value="ECO:0007669"/>
    <property type="project" value="InterPro"/>
</dbReference>
<dbReference type="GO" id="GO:0031110">
    <property type="term" value="P:regulation of microtubule polymerization or depolymerization"/>
    <property type="evidence" value="ECO:0007669"/>
    <property type="project" value="TreeGrafter"/>
</dbReference>
<dbReference type="AlphaFoldDB" id="A0A8C4U0T8"/>
<evidence type="ECO:0000313" key="5">
    <source>
        <dbReference type="Proteomes" id="UP000694562"/>
    </source>
</evidence>
<organism evidence="4 5">
    <name type="scientific">Falco tinnunculus</name>
    <name type="common">Common kestrel</name>
    <dbReference type="NCBI Taxonomy" id="100819"/>
    <lineage>
        <taxon>Eukaryota</taxon>
        <taxon>Metazoa</taxon>
        <taxon>Chordata</taxon>
        <taxon>Craniata</taxon>
        <taxon>Vertebrata</taxon>
        <taxon>Euteleostomi</taxon>
        <taxon>Archelosauria</taxon>
        <taxon>Archosauria</taxon>
        <taxon>Dinosauria</taxon>
        <taxon>Saurischia</taxon>
        <taxon>Theropoda</taxon>
        <taxon>Coelurosauria</taxon>
        <taxon>Aves</taxon>
        <taxon>Neognathae</taxon>
        <taxon>Neoaves</taxon>
        <taxon>Telluraves</taxon>
        <taxon>Australaves</taxon>
        <taxon>Falconiformes</taxon>
        <taxon>Falconidae</taxon>
        <taxon>Falco</taxon>
    </lineage>
</organism>
<dbReference type="InterPro" id="IPR042031">
    <property type="entry name" value="SKA1_MBD_sf"/>
</dbReference>
<evidence type="ECO:0000313" key="4">
    <source>
        <dbReference type="Ensembl" id="ENSFTIP00000003856.1"/>
    </source>
</evidence>
<evidence type="ECO:0000256" key="3">
    <source>
        <dbReference type="ARBA" id="ARBA00047202"/>
    </source>
</evidence>
<protein>
    <recommendedName>
        <fullName evidence="2">SKA complex subunit 1</fullName>
    </recommendedName>
    <alternativeName>
        <fullName evidence="3">Spindle and kinetochore-associated protein 1</fullName>
    </alternativeName>
</protein>
<dbReference type="GO" id="GO:0005876">
    <property type="term" value="C:spindle microtubule"/>
    <property type="evidence" value="ECO:0007669"/>
    <property type="project" value="TreeGrafter"/>
</dbReference>
<dbReference type="Proteomes" id="UP000694562">
    <property type="component" value="Unplaced"/>
</dbReference>
<name>A0A8C4U0T8_FALTI</name>
<dbReference type="Pfam" id="PF07160">
    <property type="entry name" value="SKA1"/>
    <property type="match status" value="1"/>
</dbReference>